<dbReference type="Gene3D" id="2.60.40.10">
    <property type="entry name" value="Immunoglobulins"/>
    <property type="match status" value="1"/>
</dbReference>
<evidence type="ECO:0000259" key="3">
    <source>
        <dbReference type="SMART" id="SM01010"/>
    </source>
</evidence>
<dbReference type="SUPFAM" id="SSF160219">
    <property type="entry name" value="AMPKBI-like"/>
    <property type="match status" value="1"/>
</dbReference>
<dbReference type="PANTHER" id="PTHR46316">
    <property type="entry name" value="SNF1-RELATED PROTEIN KINASE REGULATORY SUBUNIT BETA-1"/>
    <property type="match status" value="1"/>
</dbReference>
<evidence type="ECO:0000256" key="1">
    <source>
        <dbReference type="ARBA" id="ARBA00010926"/>
    </source>
</evidence>
<reference evidence="5" key="1">
    <citation type="journal article" date="2019" name="Gigascience">
        <title>De novo genome assembly of the endangered Acer yangbiense, a plant species with extremely small populations endemic to Yunnan Province, China.</title>
        <authorList>
            <person name="Yang J."/>
            <person name="Wariss H.M."/>
            <person name="Tao L."/>
            <person name="Zhang R."/>
            <person name="Yun Q."/>
            <person name="Hollingsworth P."/>
            <person name="Dao Z."/>
            <person name="Luo G."/>
            <person name="Guo H."/>
            <person name="Ma Y."/>
            <person name="Sun W."/>
        </authorList>
    </citation>
    <scope>NUCLEOTIDE SEQUENCE [LARGE SCALE GENOMIC DNA]</scope>
    <source>
        <strain evidence="5">cv. br00</strain>
    </source>
</reference>
<proteinExistence type="inferred from homology"/>
<evidence type="ECO:0000256" key="2">
    <source>
        <dbReference type="SAM" id="MobiDB-lite"/>
    </source>
</evidence>
<keyword evidence="5" id="KW-1185">Reference proteome</keyword>
<dbReference type="Proteomes" id="UP000326939">
    <property type="component" value="Chromosome 6"/>
</dbReference>
<feature type="region of interest" description="Disordered" evidence="2">
    <location>
        <begin position="1"/>
        <end position="63"/>
    </location>
</feature>
<dbReference type="InterPro" id="IPR037256">
    <property type="entry name" value="ASC_dom_sf"/>
</dbReference>
<dbReference type="SUPFAM" id="SSF81296">
    <property type="entry name" value="E set domains"/>
    <property type="match status" value="1"/>
</dbReference>
<name>A0A5N5M999_9ROSI</name>
<dbReference type="InterPro" id="IPR013783">
    <property type="entry name" value="Ig-like_fold"/>
</dbReference>
<comment type="similarity">
    <text evidence="1">Belongs to the 5'-AMP-activated protein kinase beta subunit family.</text>
</comment>
<organism evidence="4 5">
    <name type="scientific">Salix brachista</name>
    <dbReference type="NCBI Taxonomy" id="2182728"/>
    <lineage>
        <taxon>Eukaryota</taxon>
        <taxon>Viridiplantae</taxon>
        <taxon>Streptophyta</taxon>
        <taxon>Embryophyta</taxon>
        <taxon>Tracheophyta</taxon>
        <taxon>Spermatophyta</taxon>
        <taxon>Magnoliopsida</taxon>
        <taxon>eudicotyledons</taxon>
        <taxon>Gunneridae</taxon>
        <taxon>Pentapetalae</taxon>
        <taxon>rosids</taxon>
        <taxon>fabids</taxon>
        <taxon>Malpighiales</taxon>
        <taxon>Salicaceae</taxon>
        <taxon>Saliceae</taxon>
        <taxon>Salix</taxon>
    </lineage>
</organism>
<dbReference type="Pfam" id="PF16561">
    <property type="entry name" value="AMPK1_CBM"/>
    <property type="match status" value="1"/>
</dbReference>
<dbReference type="GO" id="GO:0009507">
    <property type="term" value="C:chloroplast"/>
    <property type="evidence" value="ECO:0007669"/>
    <property type="project" value="UniProtKB-ARBA"/>
</dbReference>
<dbReference type="Gene3D" id="6.20.250.60">
    <property type="match status" value="1"/>
</dbReference>
<comment type="caution">
    <text evidence="4">The sequence shown here is derived from an EMBL/GenBank/DDBJ whole genome shotgun (WGS) entry which is preliminary data.</text>
</comment>
<protein>
    <recommendedName>
        <fullName evidence="3">Association with the SNF1 complex (ASC) domain-containing protein</fullName>
    </recommendedName>
</protein>
<evidence type="ECO:0000313" key="4">
    <source>
        <dbReference type="EMBL" id="KAB5551482.1"/>
    </source>
</evidence>
<evidence type="ECO:0000313" key="5">
    <source>
        <dbReference type="Proteomes" id="UP000326939"/>
    </source>
</evidence>
<dbReference type="PANTHER" id="PTHR46316:SF2">
    <property type="entry name" value="SNF1-RELATED PROTEIN KINASE REGULATORY SUBUNIT BETA-2"/>
    <property type="match status" value="1"/>
</dbReference>
<dbReference type="InterPro" id="IPR043554">
    <property type="entry name" value="KINB"/>
</dbReference>
<feature type="domain" description="Association with the SNF1 complex (ASC)" evidence="3">
    <location>
        <begin position="199"/>
        <end position="289"/>
    </location>
</feature>
<dbReference type="EMBL" id="VDCV01000006">
    <property type="protein sequence ID" value="KAB5551482.1"/>
    <property type="molecule type" value="Genomic_DNA"/>
</dbReference>
<dbReference type="InterPro" id="IPR006828">
    <property type="entry name" value="ASC_dom"/>
</dbReference>
<gene>
    <name evidence="4" type="ORF">DKX38_008793</name>
</gene>
<dbReference type="CDD" id="cd02859">
    <property type="entry name" value="E_set_AMPKbeta_like_N"/>
    <property type="match status" value="1"/>
</dbReference>
<dbReference type="InterPro" id="IPR014756">
    <property type="entry name" value="Ig_E-set"/>
</dbReference>
<dbReference type="Pfam" id="PF04739">
    <property type="entry name" value="AMPKBI"/>
    <property type="match status" value="1"/>
</dbReference>
<feature type="compositionally biased region" description="Low complexity" evidence="2">
    <location>
        <begin position="15"/>
        <end position="30"/>
    </location>
</feature>
<sequence length="356" mass="39930">MGNVNEREEEEGAISPSSGGEGVRSSSSEVMIASDESHVSYPAPPPEMMGHSPPHSPRATHSPLMFTPQVPVAPLQRPDDIQIPSHSWMQNSLGYEEMCNEHGIPTMITWSYGGKEVAVEGSWDDWKTRIPLQRSGKDYTIMKVLPSGIYQYRFIVDGHWRYSPDLPWAKDDAGNAYNTLDLKDFVPEDLQSISGFEPPQSPESSYSNLQLGSEDFAKEPPMFPPHLQMTLLNMPASYLEIPPPSSRPQHVVLNHLYMQKGRSEPAVVALGSTHRFLAKYVTVVLYKSLQRNLGKPQKENQHVRIRRGVTPSIVKDLKLVINPNESCQEQMFLVEISRCCKLDSERTDWEGAGLCS</sequence>
<dbReference type="AlphaFoldDB" id="A0A5N5M999"/>
<accession>A0A5N5M999</accession>
<dbReference type="InterPro" id="IPR032640">
    <property type="entry name" value="AMPK1_CBM"/>
</dbReference>
<dbReference type="SMART" id="SM01010">
    <property type="entry name" value="AMPKBI"/>
    <property type="match status" value="1"/>
</dbReference>